<dbReference type="RefSeq" id="WP_036545127.1">
    <property type="nucleotide sequence ID" value="NZ_JMSZ01000016.1"/>
</dbReference>
<reference evidence="1 2" key="1">
    <citation type="journal article" date="2005" name="Int. J. Syst. Evol. Microbiol.">
        <title>Nitrincola lacisaponensis gen. nov., sp. nov., a novel alkaliphilic bacterium isolated from an alkaline, saline lake.</title>
        <authorList>
            <person name="Dimitriu P.A."/>
            <person name="Shukla S.K."/>
            <person name="Conradt J."/>
            <person name="Marquez M.C."/>
            <person name="Ventosa A."/>
            <person name="Maglia A."/>
            <person name="Peyton B.M."/>
            <person name="Pinkart H.C."/>
            <person name="Mormile M.R."/>
        </authorList>
    </citation>
    <scope>NUCLEOTIDE SEQUENCE [LARGE SCALE GENOMIC DNA]</scope>
    <source>
        <strain evidence="1 2">4CA</strain>
    </source>
</reference>
<name>A0A063Y6G8_9GAMM</name>
<protein>
    <recommendedName>
        <fullName evidence="3">Rad50/SbcC-type AAA domain-containing protein</fullName>
    </recommendedName>
</protein>
<dbReference type="InterPro" id="IPR021979">
    <property type="entry name" value="DUF3584"/>
</dbReference>
<dbReference type="SUPFAM" id="SSF52540">
    <property type="entry name" value="P-loop containing nucleoside triphosphate hydrolases"/>
    <property type="match status" value="1"/>
</dbReference>
<sequence>MPIQQQSYGLESIILHNSFSQVKGRTIKIDCRERTDVGGVNGAGKTSILSLVPAFYGEEPERLVTKASGKLFA</sequence>
<evidence type="ECO:0000313" key="1">
    <source>
        <dbReference type="EMBL" id="KDE40750.1"/>
    </source>
</evidence>
<dbReference type="InterPro" id="IPR027417">
    <property type="entry name" value="P-loop_NTPase"/>
</dbReference>
<comment type="caution">
    <text evidence="1">The sequence shown here is derived from an EMBL/GenBank/DDBJ whole genome shotgun (WGS) entry which is preliminary data.</text>
</comment>
<dbReference type="Pfam" id="PF12128">
    <property type="entry name" value="DUF3584"/>
    <property type="match status" value="1"/>
</dbReference>
<dbReference type="STRING" id="267850.ADINL_1342"/>
<proteinExistence type="predicted"/>
<accession>A0A063Y6G8</accession>
<dbReference type="AlphaFoldDB" id="A0A063Y6G8"/>
<evidence type="ECO:0008006" key="3">
    <source>
        <dbReference type="Google" id="ProtNLM"/>
    </source>
</evidence>
<organism evidence="1 2">
    <name type="scientific">Nitrincola lacisaponensis</name>
    <dbReference type="NCBI Taxonomy" id="267850"/>
    <lineage>
        <taxon>Bacteria</taxon>
        <taxon>Pseudomonadati</taxon>
        <taxon>Pseudomonadota</taxon>
        <taxon>Gammaproteobacteria</taxon>
        <taxon>Oceanospirillales</taxon>
        <taxon>Oceanospirillaceae</taxon>
        <taxon>Nitrincola</taxon>
    </lineage>
</organism>
<gene>
    <name evidence="1" type="ORF">ADINL_1342</name>
</gene>
<dbReference type="Proteomes" id="UP000027318">
    <property type="component" value="Unassembled WGS sequence"/>
</dbReference>
<dbReference type="EMBL" id="JMSZ01000016">
    <property type="protein sequence ID" value="KDE40750.1"/>
    <property type="molecule type" value="Genomic_DNA"/>
</dbReference>
<keyword evidence="2" id="KW-1185">Reference proteome</keyword>
<evidence type="ECO:0000313" key="2">
    <source>
        <dbReference type="Proteomes" id="UP000027318"/>
    </source>
</evidence>